<organism evidence="1 2">
    <name type="scientific">Coemansia javaensis</name>
    <dbReference type="NCBI Taxonomy" id="2761396"/>
    <lineage>
        <taxon>Eukaryota</taxon>
        <taxon>Fungi</taxon>
        <taxon>Fungi incertae sedis</taxon>
        <taxon>Zoopagomycota</taxon>
        <taxon>Kickxellomycotina</taxon>
        <taxon>Kickxellomycetes</taxon>
        <taxon>Kickxellales</taxon>
        <taxon>Kickxellaceae</taxon>
        <taxon>Coemansia</taxon>
    </lineage>
</organism>
<protein>
    <submittedName>
        <fullName evidence="1">Uncharacterized protein</fullName>
    </submittedName>
</protein>
<keyword evidence="2" id="KW-1185">Reference proteome</keyword>
<accession>A0A9W8LMP0</accession>
<comment type="caution">
    <text evidence="1">The sequence shown here is derived from an EMBL/GenBank/DDBJ whole genome shotgun (WGS) entry which is preliminary data.</text>
</comment>
<gene>
    <name evidence="1" type="ORF">H4R18_000525</name>
</gene>
<dbReference type="Proteomes" id="UP001140217">
    <property type="component" value="Unassembled WGS sequence"/>
</dbReference>
<evidence type="ECO:0000313" key="2">
    <source>
        <dbReference type="Proteomes" id="UP001140217"/>
    </source>
</evidence>
<dbReference type="EMBL" id="JANBUL010000011">
    <property type="protein sequence ID" value="KAJ2785442.1"/>
    <property type="molecule type" value="Genomic_DNA"/>
</dbReference>
<sequence>MYACGAIRDSNGVMSCQEALSRGNVYCTGGTLLSQQMIQNSTMPCPDCVMGQMHARRPCPKAALAKEDSPMIE</sequence>
<name>A0A9W8LMP0_9FUNG</name>
<evidence type="ECO:0000313" key="1">
    <source>
        <dbReference type="EMBL" id="KAJ2785442.1"/>
    </source>
</evidence>
<dbReference type="AlphaFoldDB" id="A0A9W8LMP0"/>
<reference evidence="1" key="1">
    <citation type="submission" date="2022-07" db="EMBL/GenBank/DDBJ databases">
        <title>Phylogenomic reconstructions and comparative analyses of Kickxellomycotina fungi.</title>
        <authorList>
            <person name="Reynolds N.K."/>
            <person name="Stajich J.E."/>
            <person name="Barry K."/>
            <person name="Grigoriev I.V."/>
            <person name="Crous P."/>
            <person name="Smith M.E."/>
        </authorList>
    </citation>
    <scope>NUCLEOTIDE SEQUENCE</scope>
    <source>
        <strain evidence="1">NBRC 105414</strain>
    </source>
</reference>
<proteinExistence type="predicted"/>